<evidence type="ECO:0000313" key="2">
    <source>
        <dbReference type="Proteomes" id="UP001239111"/>
    </source>
</evidence>
<reference evidence="1" key="1">
    <citation type="submission" date="2023-04" db="EMBL/GenBank/DDBJ databases">
        <title>A chromosome-level genome assembly of the parasitoid wasp Eretmocerus hayati.</title>
        <authorList>
            <person name="Zhong Y."/>
            <person name="Liu S."/>
            <person name="Liu Y."/>
        </authorList>
    </citation>
    <scope>NUCLEOTIDE SEQUENCE</scope>
    <source>
        <strain evidence="1">ZJU_SS_LIU_2023</strain>
    </source>
</reference>
<sequence length="624" mass="71575">MAFRISGQSWELQETLARSNNHNENEEFYKNCLEILLDSRFFERFYKILRAIFILLGSENKSTHTEESILLDGANSSKLDPSADMVEIFNVLKSKPTLTPQEIIQYILDEAESLWVNSSQEMENLDDINCRYCINLVKDFMKICSDFPLYLNTRSRFDSHIKSFYEESETKKILNSDHLLALFRRMEANQIVSQVSDENKNNKNKTRQTNSQVARKKSSKQLGGPTENSERLGTSVSTVVDDLPIAVNDLPIAVEDLPIAVEDLTTAVDHQREIPTPNTFRDTVLIMGDNERNQVDFHHLRPTEDWRGNSDEPDLPVEPDSDEHDESDNIEPHSTSANYSNDDYYGHPDADTRRGKWRHLIINGNYRKPTNPSSDTVITQLINTCPTDSLFELFVAAFEFKTAFSNFVTGFERHYPSESKFFEILTGYSRVKLREVYYQGIHELVLSQQQQYAMEIKIKPLIGEYLEVDCRSNIAMLFNNIVNIHECVDREFKCPETTCSFVETKNHVLLSLVDGNFVISKSGSLECLQNHLGSYCLRTELCDSCRKGRASRTFKFEAYVCIGMEWIYLHGRKLYAELDKIPKTLFLGKSKVNAKGNSSDLGGIIAMVPPPTSDGLMHYYTYIR</sequence>
<evidence type="ECO:0000313" key="1">
    <source>
        <dbReference type="EMBL" id="KAJ8671822.1"/>
    </source>
</evidence>
<organism evidence="1 2">
    <name type="scientific">Eretmocerus hayati</name>
    <dbReference type="NCBI Taxonomy" id="131215"/>
    <lineage>
        <taxon>Eukaryota</taxon>
        <taxon>Metazoa</taxon>
        <taxon>Ecdysozoa</taxon>
        <taxon>Arthropoda</taxon>
        <taxon>Hexapoda</taxon>
        <taxon>Insecta</taxon>
        <taxon>Pterygota</taxon>
        <taxon>Neoptera</taxon>
        <taxon>Endopterygota</taxon>
        <taxon>Hymenoptera</taxon>
        <taxon>Apocrita</taxon>
        <taxon>Proctotrupomorpha</taxon>
        <taxon>Chalcidoidea</taxon>
        <taxon>Aphelinidae</taxon>
        <taxon>Aphelininae</taxon>
        <taxon>Eretmocerus</taxon>
    </lineage>
</organism>
<dbReference type="Proteomes" id="UP001239111">
    <property type="component" value="Chromosome 3"/>
</dbReference>
<gene>
    <name evidence="1" type="ORF">QAD02_003081</name>
</gene>
<dbReference type="EMBL" id="CM056743">
    <property type="protein sequence ID" value="KAJ8671822.1"/>
    <property type="molecule type" value="Genomic_DNA"/>
</dbReference>
<comment type="caution">
    <text evidence="1">The sequence shown here is derived from an EMBL/GenBank/DDBJ whole genome shotgun (WGS) entry which is preliminary data.</text>
</comment>
<proteinExistence type="predicted"/>
<keyword evidence="2" id="KW-1185">Reference proteome</keyword>
<accession>A0ACC2NL41</accession>
<protein>
    <submittedName>
        <fullName evidence="1">Uncharacterized protein</fullName>
    </submittedName>
</protein>
<name>A0ACC2NL41_9HYME</name>